<organism evidence="2 3">
    <name type="scientific">Microbacterium oxydans</name>
    <dbReference type="NCBI Taxonomy" id="82380"/>
    <lineage>
        <taxon>Bacteria</taxon>
        <taxon>Bacillati</taxon>
        <taxon>Actinomycetota</taxon>
        <taxon>Actinomycetes</taxon>
        <taxon>Micrococcales</taxon>
        <taxon>Microbacteriaceae</taxon>
        <taxon>Microbacterium</taxon>
    </lineage>
</organism>
<gene>
    <name evidence="2" type="ORF">RS83_01997</name>
</gene>
<comment type="caution">
    <text evidence="2">The sequence shown here is derived from an EMBL/GenBank/DDBJ whole genome shotgun (WGS) entry which is preliminary data.</text>
</comment>
<dbReference type="EMBL" id="JYIW01000024">
    <property type="protein sequence ID" value="KJL29367.1"/>
    <property type="molecule type" value="Genomic_DNA"/>
</dbReference>
<protein>
    <submittedName>
        <fullName evidence="2">ABC-2 family transporter protein</fullName>
    </submittedName>
</protein>
<dbReference type="PATRIC" id="fig|82380.11.peg.2034"/>
<proteinExistence type="predicted"/>
<dbReference type="AlphaFoldDB" id="A0A0F0L847"/>
<reference evidence="2 3" key="1">
    <citation type="submission" date="2015-02" db="EMBL/GenBank/DDBJ databases">
        <title>Draft genome sequences of ten Microbacterium spp. with emphasis on heavy metal contaminated environments.</title>
        <authorList>
            <person name="Corretto E."/>
        </authorList>
    </citation>
    <scope>NUCLEOTIDE SEQUENCE [LARGE SCALE GENOMIC DNA]</scope>
    <source>
        <strain evidence="2 3">BEL4b</strain>
    </source>
</reference>
<feature type="transmembrane region" description="Helical" evidence="1">
    <location>
        <begin position="106"/>
        <end position="129"/>
    </location>
</feature>
<dbReference type="Proteomes" id="UP000033640">
    <property type="component" value="Unassembled WGS sequence"/>
</dbReference>
<feature type="transmembrane region" description="Helical" evidence="1">
    <location>
        <begin position="21"/>
        <end position="47"/>
    </location>
</feature>
<sequence>MSISHITTIARLELTQRLRSVGWYVLLGVFGVVLLGVTVLAFAVYAWGDSVGAGVYSIVVNMVLLLVVLVSPTLSGNAINGDRDAATLAAVQVTAATTGDIMLGKLLAAIATGGAFLVVALPFLAFSLVGGGADALVLLISLLVLVVEIVIVAAIGVGLSGLIARPLFSVAATYLVVAGLVIGTLIAFSLGGMAVRTETTTYSRPYDARGEVICDRWDESTSESPRFDLVWWVLAANPFVVLADATPTEFTDDGYPVDLFGQIKLGVRTAQQPPSELRWDDCVPMYLQQENPMPTPRETIESTVPSWFVGLGVQLVLAGGLFAGAWARTRTPAKRLPPGTRIA</sequence>
<evidence type="ECO:0000313" key="3">
    <source>
        <dbReference type="Proteomes" id="UP000033640"/>
    </source>
</evidence>
<keyword evidence="1" id="KW-1133">Transmembrane helix</keyword>
<feature type="transmembrane region" description="Helical" evidence="1">
    <location>
        <begin position="171"/>
        <end position="195"/>
    </location>
</feature>
<evidence type="ECO:0000256" key="1">
    <source>
        <dbReference type="SAM" id="Phobius"/>
    </source>
</evidence>
<name>A0A0F0L847_9MICO</name>
<dbReference type="OrthoDB" id="149032at2"/>
<feature type="transmembrane region" description="Helical" evidence="1">
    <location>
        <begin position="307"/>
        <end position="327"/>
    </location>
</feature>
<keyword evidence="1" id="KW-0472">Membrane</keyword>
<keyword evidence="1" id="KW-0812">Transmembrane</keyword>
<evidence type="ECO:0000313" key="2">
    <source>
        <dbReference type="EMBL" id="KJL29367.1"/>
    </source>
</evidence>
<dbReference type="RefSeq" id="WP_045279328.1">
    <property type="nucleotide sequence ID" value="NZ_CAKKLT010000007.1"/>
</dbReference>
<accession>A0A0F0L847</accession>
<feature type="transmembrane region" description="Helical" evidence="1">
    <location>
        <begin position="135"/>
        <end position="159"/>
    </location>
</feature>
<feature type="transmembrane region" description="Helical" evidence="1">
    <location>
        <begin position="53"/>
        <end position="74"/>
    </location>
</feature>